<dbReference type="PANTHER" id="PTHR24114">
    <property type="entry name" value="LEUCINE RICH REPEAT FAMILY PROTEIN"/>
    <property type="match status" value="1"/>
</dbReference>
<comment type="caution">
    <text evidence="2">The sequence shown here is derived from an EMBL/GenBank/DDBJ whole genome shotgun (WGS) entry which is preliminary data.</text>
</comment>
<dbReference type="SUPFAM" id="SSF52047">
    <property type="entry name" value="RNI-like"/>
    <property type="match status" value="1"/>
</dbReference>
<feature type="domain" description="F-box" evidence="1">
    <location>
        <begin position="512"/>
        <end position="537"/>
    </location>
</feature>
<keyword evidence="3" id="KW-1185">Reference proteome</keyword>
<reference evidence="2 3" key="1">
    <citation type="journal article" date="2017" name="Mycologia">
        <title>Bifiguratus adelaidae, gen. et sp. nov., a new member of Mucoromycotina in endophytic and soil-dwelling habitats.</title>
        <authorList>
            <person name="Torres-Cruz T.J."/>
            <person name="Billingsley Tobias T.L."/>
            <person name="Almatruk M."/>
            <person name="Hesse C."/>
            <person name="Kuske C.R."/>
            <person name="Desiro A."/>
            <person name="Benucci G.M."/>
            <person name="Bonito G."/>
            <person name="Stajich J.E."/>
            <person name="Dunlap C."/>
            <person name="Arnold A.E."/>
            <person name="Porras-Alfaro A."/>
        </authorList>
    </citation>
    <scope>NUCLEOTIDE SEQUENCE [LARGE SCALE GENOMIC DNA]</scope>
    <source>
        <strain evidence="2 3">AZ0501</strain>
    </source>
</reference>
<dbReference type="Proteomes" id="UP000242875">
    <property type="component" value="Unassembled WGS sequence"/>
</dbReference>
<dbReference type="Gene3D" id="3.80.10.10">
    <property type="entry name" value="Ribonuclease Inhibitor"/>
    <property type="match status" value="3"/>
</dbReference>
<evidence type="ECO:0000313" key="3">
    <source>
        <dbReference type="Proteomes" id="UP000242875"/>
    </source>
</evidence>
<dbReference type="InterPro" id="IPR001810">
    <property type="entry name" value="F-box_dom"/>
</dbReference>
<dbReference type="SMART" id="SM00368">
    <property type="entry name" value="LRR_RI"/>
    <property type="match status" value="11"/>
</dbReference>
<protein>
    <recommendedName>
        <fullName evidence="1">F-box domain-containing protein</fullName>
    </recommendedName>
</protein>
<evidence type="ECO:0000313" key="2">
    <source>
        <dbReference type="EMBL" id="OZJ02447.1"/>
    </source>
</evidence>
<dbReference type="InterPro" id="IPR001611">
    <property type="entry name" value="Leu-rich_rpt"/>
</dbReference>
<gene>
    <name evidence="2" type="ORF">BZG36_04393</name>
</gene>
<organism evidence="2 3">
    <name type="scientific">Bifiguratus adelaidae</name>
    <dbReference type="NCBI Taxonomy" id="1938954"/>
    <lineage>
        <taxon>Eukaryota</taxon>
        <taxon>Fungi</taxon>
        <taxon>Fungi incertae sedis</taxon>
        <taxon>Mucoromycota</taxon>
        <taxon>Mucoromycotina</taxon>
        <taxon>Endogonomycetes</taxon>
        <taxon>Endogonales</taxon>
        <taxon>Endogonales incertae sedis</taxon>
        <taxon>Bifiguratus</taxon>
    </lineage>
</organism>
<dbReference type="OrthoDB" id="333024at2759"/>
<accession>A0A261XVR7</accession>
<sequence>MVSLFKRRWSLQITSPTPTITRTRSRSRSIDAPRPLRRYFSTEADSIANSLLKEKSLVQRIKAKDLVHIEEKELDEVIRIWTARGGTNELQQLKFVDIGFGVEHAKIIGKLLRTNQVANIKVLKVPKNRFHGDAAKTLFKALAQNSTVLHLDLSNNTIGDKECKALAKYLKVNRCLRYLDISSNRIGPAGAKRIAKALATHPCLERLYLQGNNFKAKGSIPLAQMLLDNHTLRHVDLGFNRLHYEGVTNLSHALLGSTQLKSLRLDLNEVGYLGICQLSHALTINTALTHLNLTCNNLGDEGVAQFCQRLTTRCSLESLDISGNNCGQNGSSLGAKAIAELLKQSTTLRILNLDSNPLGDANVEIISKALAQNTTLEKLYLSNCRLGVQGIQALAEALKTNTTLQVINLADNVRLGPEGHWLIANALEINTNIKIINLDYNIADWQKLYNSIQSSLTRNYMLQRTKHYNACEILRAARVLFHGRPKTERDMIDFRLPHSPEQLTRSIPLVQGFNLSRLPTEVIEGVLGMLDMQQVLNPYQRQRIFDYAADRQTLKSIRTKRAFLEGTLGRVFDADEGLWEVEPEIAFPTPTFHR</sequence>
<dbReference type="PROSITE" id="PS50181">
    <property type="entry name" value="FBOX"/>
    <property type="match status" value="1"/>
</dbReference>
<name>A0A261XVR7_9FUNG</name>
<evidence type="ECO:0000259" key="1">
    <source>
        <dbReference type="PROSITE" id="PS50181"/>
    </source>
</evidence>
<dbReference type="InterPro" id="IPR052394">
    <property type="entry name" value="LRR-containing"/>
</dbReference>
<proteinExistence type="predicted"/>
<dbReference type="PANTHER" id="PTHR24114:SF2">
    <property type="entry name" value="F-BOX DOMAIN-CONTAINING PROTEIN-RELATED"/>
    <property type="match status" value="1"/>
</dbReference>
<dbReference type="Pfam" id="PF13516">
    <property type="entry name" value="LRR_6"/>
    <property type="match status" value="7"/>
</dbReference>
<dbReference type="InterPro" id="IPR032675">
    <property type="entry name" value="LRR_dom_sf"/>
</dbReference>
<dbReference type="AlphaFoldDB" id="A0A261XVR7"/>
<dbReference type="EMBL" id="MVBO01000151">
    <property type="protein sequence ID" value="OZJ02447.1"/>
    <property type="molecule type" value="Genomic_DNA"/>
</dbReference>